<accession>A0A7X0XM87</accession>
<dbReference type="RefSeq" id="WP_185430529.1">
    <property type="nucleotide sequence ID" value="NZ_JAARRW010000010.1"/>
</dbReference>
<dbReference type="Proteomes" id="UP000541955">
    <property type="component" value="Unassembled WGS sequence"/>
</dbReference>
<dbReference type="EMBL" id="JAARRW010000010">
    <property type="protein sequence ID" value="MBC1563649.1"/>
    <property type="molecule type" value="Genomic_DNA"/>
</dbReference>
<feature type="non-terminal residue" evidence="1">
    <location>
        <position position="1"/>
    </location>
</feature>
<dbReference type="AlphaFoldDB" id="A0A7X0XM87"/>
<proteinExistence type="predicted"/>
<name>A0A7X0XM87_9LIST</name>
<gene>
    <name evidence="1" type="ORF">HB902_16365</name>
</gene>
<sequence length="95" mass="11212">YMVVKIDGLTDAEERQLKELARLQKKSRNEYLLDYVRLLLLQPEVKIIESRYEVLFDRMAQLTEMNTLAFRALKNELTEWGVPISISEERAHGED</sequence>
<reference evidence="1 2" key="1">
    <citation type="submission" date="2020-03" db="EMBL/GenBank/DDBJ databases">
        <title>Soil Listeria distribution.</title>
        <authorList>
            <person name="Liao J."/>
            <person name="Wiedmann M."/>
        </authorList>
    </citation>
    <scope>NUCLEOTIDE SEQUENCE [LARGE SCALE GENOMIC DNA]</scope>
    <source>
        <strain evidence="1 2">FSL L7-1387</strain>
    </source>
</reference>
<protein>
    <submittedName>
        <fullName evidence="1">Uncharacterized protein</fullName>
    </submittedName>
</protein>
<evidence type="ECO:0000313" key="2">
    <source>
        <dbReference type="Proteomes" id="UP000541955"/>
    </source>
</evidence>
<comment type="caution">
    <text evidence="1">The sequence shown here is derived from an EMBL/GenBank/DDBJ whole genome shotgun (WGS) entry which is preliminary data.</text>
</comment>
<organism evidence="1 2">
    <name type="scientific">Listeria booriae</name>
    <dbReference type="NCBI Taxonomy" id="1552123"/>
    <lineage>
        <taxon>Bacteria</taxon>
        <taxon>Bacillati</taxon>
        <taxon>Bacillota</taxon>
        <taxon>Bacilli</taxon>
        <taxon>Bacillales</taxon>
        <taxon>Listeriaceae</taxon>
        <taxon>Listeria</taxon>
    </lineage>
</organism>
<evidence type="ECO:0000313" key="1">
    <source>
        <dbReference type="EMBL" id="MBC1563649.1"/>
    </source>
</evidence>